<sequence length="329" mass="37325">MIAGAEWNIPRYERKRNMDSIIQTLDETGVPWEPLLLVVLVVLYVLVLDQIVQAILRLTVGRRYSVRIPFSVRVGVDLHPDDVGSFAMGYPQWRSAKKDGTRDRRTNDFHVIKDRTLILLDGWKLRGKNPFEAYDLVRALRRNGQVIVPCQEERLKRSRLASHAMRRRDCGNIDDIISAFEDRPTDFEDFCADMFRTLGWMAETTPPTNDGGYDISMRGETGATAIVECKCYARNHHVGRPVVQKLHGANATVGAQEMMVVTTSSFTQGAVDYAVRTGVHLIDGTQLLSLCRRAWPSQSSPLSFPTAEAWLTDEDIMARIPMDLRARYQ</sequence>
<keyword evidence="2" id="KW-0255">Endonuclease</keyword>
<dbReference type="EMBL" id="JAOPMH010000007">
    <property type="protein sequence ID" value="MDH7890392.1"/>
    <property type="molecule type" value="Genomic_DNA"/>
</dbReference>
<comment type="caution">
    <text evidence="2">The sequence shown here is derived from an EMBL/GenBank/DDBJ whole genome shotgun (WGS) entry which is preliminary data.</text>
</comment>
<reference evidence="2" key="2">
    <citation type="journal article" date="2023" name="Gut Microbes">
        <title>Characterization of Bifidobacterium kashiwanohense that utilizes both milk- and plant-derived oligosaccharides.</title>
        <authorList>
            <person name="Orihara K."/>
            <person name="Yahagi K."/>
            <person name="Saito Y."/>
            <person name="Watanabe Y."/>
            <person name="Sasai T."/>
            <person name="Hara T."/>
            <person name="Tsukuda N."/>
            <person name="Oki K."/>
            <person name="Fujimoto J."/>
            <person name="Matsuki T."/>
        </authorList>
    </citation>
    <scope>NUCLEOTIDE SEQUENCE</scope>
    <source>
        <strain evidence="2">YIT 13062</strain>
    </source>
</reference>
<dbReference type="PANTHER" id="PTHR30015:SF7">
    <property type="entry name" value="TYPE IV METHYL-DIRECTED RESTRICTION ENZYME ECOKMRR"/>
    <property type="match status" value="1"/>
</dbReference>
<name>A0AA43T4Q8_9BIFI</name>
<dbReference type="GO" id="GO:0009307">
    <property type="term" value="P:DNA restriction-modification system"/>
    <property type="evidence" value="ECO:0007669"/>
    <property type="project" value="InterPro"/>
</dbReference>
<evidence type="ECO:0000313" key="3">
    <source>
        <dbReference type="Proteomes" id="UP001161916"/>
    </source>
</evidence>
<proteinExistence type="predicted"/>
<dbReference type="InterPro" id="IPR011335">
    <property type="entry name" value="Restrct_endonuc-II-like"/>
</dbReference>
<feature type="domain" description="Restriction endonuclease type IV Mrr" evidence="1">
    <location>
        <begin position="184"/>
        <end position="291"/>
    </location>
</feature>
<dbReference type="RefSeq" id="WP_281105907.1">
    <property type="nucleotide sequence ID" value="NZ_JAOPMF010000006.1"/>
</dbReference>
<keyword evidence="2" id="KW-0540">Nuclease</keyword>
<protein>
    <submittedName>
        <fullName evidence="2">Restriction endonuclease</fullName>
    </submittedName>
</protein>
<dbReference type="InterPro" id="IPR052906">
    <property type="entry name" value="Type_IV_Methyl-Rstrct_Enzyme"/>
</dbReference>
<dbReference type="Proteomes" id="UP001161916">
    <property type="component" value="Unassembled WGS sequence"/>
</dbReference>
<dbReference type="InterPro" id="IPR007560">
    <property type="entry name" value="Restrct_endonuc_IV_Mrr"/>
</dbReference>
<dbReference type="GO" id="GO:0003677">
    <property type="term" value="F:DNA binding"/>
    <property type="evidence" value="ECO:0007669"/>
    <property type="project" value="InterPro"/>
</dbReference>
<accession>A0AA43T4Q8</accession>
<dbReference type="SUPFAM" id="SSF52980">
    <property type="entry name" value="Restriction endonuclease-like"/>
    <property type="match status" value="1"/>
</dbReference>
<organism evidence="2 3">
    <name type="scientific">Bifidobacterium catenulatum subsp. kashiwanohense</name>
    <dbReference type="NCBI Taxonomy" id="630129"/>
    <lineage>
        <taxon>Bacteria</taxon>
        <taxon>Bacillati</taxon>
        <taxon>Actinomycetota</taxon>
        <taxon>Actinomycetes</taxon>
        <taxon>Bifidobacteriales</taxon>
        <taxon>Bifidobacteriaceae</taxon>
        <taxon>Bifidobacterium</taxon>
    </lineage>
</organism>
<dbReference type="InterPro" id="IPR011856">
    <property type="entry name" value="tRNA_endonuc-like_dom_sf"/>
</dbReference>
<dbReference type="Pfam" id="PF04471">
    <property type="entry name" value="Mrr_cat"/>
    <property type="match status" value="1"/>
</dbReference>
<keyword evidence="2" id="KW-0378">Hydrolase</keyword>
<reference evidence="2" key="1">
    <citation type="submission" date="2022-09" db="EMBL/GenBank/DDBJ databases">
        <authorList>
            <person name="Orihara K."/>
        </authorList>
    </citation>
    <scope>NUCLEOTIDE SEQUENCE</scope>
    <source>
        <strain evidence="2">YIT 13062</strain>
    </source>
</reference>
<dbReference type="GO" id="GO:0015666">
    <property type="term" value="F:restriction endodeoxyribonuclease activity"/>
    <property type="evidence" value="ECO:0007669"/>
    <property type="project" value="TreeGrafter"/>
</dbReference>
<dbReference type="PANTHER" id="PTHR30015">
    <property type="entry name" value="MRR RESTRICTION SYSTEM PROTEIN"/>
    <property type="match status" value="1"/>
</dbReference>
<evidence type="ECO:0000313" key="2">
    <source>
        <dbReference type="EMBL" id="MDH7890392.1"/>
    </source>
</evidence>
<evidence type="ECO:0000259" key="1">
    <source>
        <dbReference type="Pfam" id="PF04471"/>
    </source>
</evidence>
<dbReference type="Gene3D" id="3.40.1350.10">
    <property type="match status" value="1"/>
</dbReference>
<dbReference type="AlphaFoldDB" id="A0AA43T4Q8"/>
<gene>
    <name evidence="2" type="ORF">OB951_07285</name>
</gene>